<sequence>MTKSLLLIFIPFFLWGTTYDSILLQIGAKLFPKVILMEKGTTDRIQSVVNLVIVTVPANKEAAQRLSGMIERQYGGVLSNHSLDVSVASPKEALTLKNVHGFILLIDPDESSLPALLEHTHQNKILTFSFDPELMKKGSAVSLYIGRSVKPYINLTILKQVPFTFEYGFLKLSQPY</sequence>
<accession>A0A2D3WHG1</accession>
<comment type="caution">
    <text evidence="1">The sequence shown here is derived from an EMBL/GenBank/DDBJ whole genome shotgun (WGS) entry which is preliminary data.</text>
</comment>
<evidence type="ECO:0008006" key="3">
    <source>
        <dbReference type="Google" id="ProtNLM"/>
    </source>
</evidence>
<proteinExistence type="predicted"/>
<dbReference type="AlphaFoldDB" id="A0A2D3WHG1"/>
<dbReference type="EMBL" id="DLUI01000140">
    <property type="protein sequence ID" value="DAB37726.1"/>
    <property type="molecule type" value="Genomic_DNA"/>
</dbReference>
<organism evidence="1 2">
    <name type="scientific">Sulfuricurvum kujiense</name>
    <dbReference type="NCBI Taxonomy" id="148813"/>
    <lineage>
        <taxon>Bacteria</taxon>
        <taxon>Pseudomonadati</taxon>
        <taxon>Campylobacterota</taxon>
        <taxon>Epsilonproteobacteria</taxon>
        <taxon>Campylobacterales</taxon>
        <taxon>Sulfurimonadaceae</taxon>
        <taxon>Sulfuricurvum</taxon>
    </lineage>
</organism>
<name>A0A2D3WHG1_9BACT</name>
<reference evidence="1 2" key="1">
    <citation type="journal article" date="2017" name="Front. Microbiol.">
        <title>Comparative Genomic Analysis of the Class Epsilonproteobacteria and Proposed Reclassification to Epsilonbacteraeota (phyl. nov.).</title>
        <authorList>
            <person name="Waite D.W."/>
            <person name="Vanwonterghem I."/>
            <person name="Rinke C."/>
            <person name="Parks D.H."/>
            <person name="Zhang Y."/>
            <person name="Takai K."/>
            <person name="Sievert S.M."/>
            <person name="Simon J."/>
            <person name="Campbell B.J."/>
            <person name="Hanson T.E."/>
            <person name="Woyke T."/>
            <person name="Klotz M.G."/>
            <person name="Hugenholtz P."/>
        </authorList>
    </citation>
    <scope>NUCLEOTIDE SEQUENCE [LARGE SCALE GENOMIC DNA]</scope>
    <source>
        <strain evidence="1">UBA12443</strain>
    </source>
</reference>
<dbReference type="Proteomes" id="UP000228859">
    <property type="component" value="Unassembled WGS sequence"/>
</dbReference>
<protein>
    <recommendedName>
        <fullName evidence="3">DUF4154 domain-containing protein</fullName>
    </recommendedName>
</protein>
<evidence type="ECO:0000313" key="2">
    <source>
        <dbReference type="Proteomes" id="UP000228859"/>
    </source>
</evidence>
<evidence type="ECO:0000313" key="1">
    <source>
        <dbReference type="EMBL" id="DAB37726.1"/>
    </source>
</evidence>
<gene>
    <name evidence="1" type="ORF">CFH83_09695</name>
</gene>